<proteinExistence type="predicted"/>
<comment type="caution">
    <text evidence="1">The sequence shown here is derived from an EMBL/GenBank/DDBJ whole genome shotgun (WGS) entry which is preliminary data.</text>
</comment>
<name>A0A0F9FU14_9ZZZZ</name>
<protein>
    <submittedName>
        <fullName evidence="1">Uncharacterized protein</fullName>
    </submittedName>
</protein>
<sequence length="122" mass="15043">MRPIEFRSMNGVAAENQREYLPLPMYRDNKYVISCWRMNLLERLVVLFTGVVWMRLFHSKEQSITPSLLEIASPWSRSKEHWTNLVNWIQTLKRKFQYNRSTLSMRFKGYWRRMWIQLIKQR</sequence>
<evidence type="ECO:0000313" key="1">
    <source>
        <dbReference type="EMBL" id="KKL60850.1"/>
    </source>
</evidence>
<reference evidence="1" key="1">
    <citation type="journal article" date="2015" name="Nature">
        <title>Complex archaea that bridge the gap between prokaryotes and eukaryotes.</title>
        <authorList>
            <person name="Spang A."/>
            <person name="Saw J.H."/>
            <person name="Jorgensen S.L."/>
            <person name="Zaremba-Niedzwiedzka K."/>
            <person name="Martijn J."/>
            <person name="Lind A.E."/>
            <person name="van Eijk R."/>
            <person name="Schleper C."/>
            <person name="Guy L."/>
            <person name="Ettema T.J."/>
        </authorList>
    </citation>
    <scope>NUCLEOTIDE SEQUENCE</scope>
</reference>
<dbReference type="AlphaFoldDB" id="A0A0F9FU14"/>
<gene>
    <name evidence="1" type="ORF">LCGC14_2201200</name>
</gene>
<dbReference type="EMBL" id="LAZR01029012">
    <property type="protein sequence ID" value="KKL60850.1"/>
    <property type="molecule type" value="Genomic_DNA"/>
</dbReference>
<accession>A0A0F9FU14</accession>
<organism evidence="1">
    <name type="scientific">marine sediment metagenome</name>
    <dbReference type="NCBI Taxonomy" id="412755"/>
    <lineage>
        <taxon>unclassified sequences</taxon>
        <taxon>metagenomes</taxon>
        <taxon>ecological metagenomes</taxon>
    </lineage>
</organism>